<dbReference type="Pfam" id="PF00583">
    <property type="entry name" value="Acetyltransf_1"/>
    <property type="match status" value="1"/>
</dbReference>
<protein>
    <submittedName>
        <fullName evidence="4">Acetyltransferase (GNAT) family protein</fullName>
    </submittedName>
</protein>
<dbReference type="EMBL" id="VFOR01000003">
    <property type="protein sequence ID" value="TQL57341.1"/>
    <property type="molecule type" value="Genomic_DNA"/>
</dbReference>
<gene>
    <name evidence="4" type="ORF">FB460_2419</name>
</gene>
<keyword evidence="2" id="KW-0012">Acyltransferase</keyword>
<proteinExistence type="predicted"/>
<evidence type="ECO:0000256" key="2">
    <source>
        <dbReference type="ARBA" id="ARBA00023315"/>
    </source>
</evidence>
<evidence type="ECO:0000313" key="5">
    <source>
        <dbReference type="Proteomes" id="UP000316196"/>
    </source>
</evidence>
<dbReference type="PROSITE" id="PS51186">
    <property type="entry name" value="GNAT"/>
    <property type="match status" value="1"/>
</dbReference>
<keyword evidence="5" id="KW-1185">Reference proteome</keyword>
<dbReference type="Gene3D" id="3.40.630.30">
    <property type="match status" value="1"/>
</dbReference>
<accession>A0A542ZAL7</accession>
<dbReference type="OrthoDB" id="5243635at2"/>
<sequence>MPSEARVLAEMQRRAWDGSGDLGARMLTQVTLDQMTQVWAAAINNPPLATFRVLIAVNDDGAPAAFATTEPDDSPDAVGGRDGEISEFVVDPPARGHGHGSRLLNACVDTLRADGFTRAVWWITSTDDALRRFLTESGWGPDGGHREIGDDEVRIKQVRLHSDIS</sequence>
<dbReference type="SUPFAM" id="SSF55729">
    <property type="entry name" value="Acyl-CoA N-acyltransferases (Nat)"/>
    <property type="match status" value="1"/>
</dbReference>
<dbReference type="GO" id="GO:0016747">
    <property type="term" value="F:acyltransferase activity, transferring groups other than amino-acyl groups"/>
    <property type="evidence" value="ECO:0007669"/>
    <property type="project" value="InterPro"/>
</dbReference>
<evidence type="ECO:0000256" key="1">
    <source>
        <dbReference type="ARBA" id="ARBA00022679"/>
    </source>
</evidence>
<evidence type="ECO:0000313" key="4">
    <source>
        <dbReference type="EMBL" id="TQL57341.1"/>
    </source>
</evidence>
<dbReference type="InterPro" id="IPR050832">
    <property type="entry name" value="Bact_Acetyltransf"/>
</dbReference>
<feature type="domain" description="N-acetyltransferase" evidence="3">
    <location>
        <begin position="6"/>
        <end position="165"/>
    </location>
</feature>
<organism evidence="4 5">
    <name type="scientific">Propioniferax innocua</name>
    <dbReference type="NCBI Taxonomy" id="1753"/>
    <lineage>
        <taxon>Bacteria</taxon>
        <taxon>Bacillati</taxon>
        <taxon>Actinomycetota</taxon>
        <taxon>Actinomycetes</taxon>
        <taxon>Propionibacteriales</taxon>
        <taxon>Propionibacteriaceae</taxon>
        <taxon>Propioniferax</taxon>
    </lineage>
</organism>
<keyword evidence="1 4" id="KW-0808">Transferase</keyword>
<dbReference type="PANTHER" id="PTHR43877">
    <property type="entry name" value="AMINOALKYLPHOSPHONATE N-ACETYLTRANSFERASE-RELATED-RELATED"/>
    <property type="match status" value="1"/>
</dbReference>
<evidence type="ECO:0000259" key="3">
    <source>
        <dbReference type="PROSITE" id="PS51186"/>
    </source>
</evidence>
<dbReference type="InterPro" id="IPR000182">
    <property type="entry name" value="GNAT_dom"/>
</dbReference>
<dbReference type="AlphaFoldDB" id="A0A542ZAL7"/>
<dbReference type="InterPro" id="IPR016181">
    <property type="entry name" value="Acyl_CoA_acyltransferase"/>
</dbReference>
<dbReference type="CDD" id="cd04301">
    <property type="entry name" value="NAT_SF"/>
    <property type="match status" value="1"/>
</dbReference>
<dbReference type="Proteomes" id="UP000316196">
    <property type="component" value="Unassembled WGS sequence"/>
</dbReference>
<reference evidence="4 5" key="1">
    <citation type="submission" date="2019-06" db="EMBL/GenBank/DDBJ databases">
        <title>Sequencing the genomes of 1000 actinobacteria strains.</title>
        <authorList>
            <person name="Klenk H.-P."/>
        </authorList>
    </citation>
    <scope>NUCLEOTIDE SEQUENCE [LARGE SCALE GENOMIC DNA]</scope>
    <source>
        <strain evidence="4 5">DSM 8251</strain>
    </source>
</reference>
<comment type="caution">
    <text evidence="4">The sequence shown here is derived from an EMBL/GenBank/DDBJ whole genome shotgun (WGS) entry which is preliminary data.</text>
</comment>
<name>A0A542ZAL7_9ACTN</name>